<feature type="region of interest" description="Disordered" evidence="1">
    <location>
        <begin position="513"/>
        <end position="563"/>
    </location>
</feature>
<name>A0A4Q2DH06_9AGAR</name>
<gene>
    <name evidence="3" type="ORF">EST38_g7820</name>
</gene>
<dbReference type="GO" id="GO:0006357">
    <property type="term" value="P:regulation of transcription by RNA polymerase II"/>
    <property type="evidence" value="ECO:0007669"/>
    <property type="project" value="InterPro"/>
</dbReference>
<dbReference type="EMBL" id="SDEE01000294">
    <property type="protein sequence ID" value="RXW18044.1"/>
    <property type="molecule type" value="Genomic_DNA"/>
</dbReference>
<dbReference type="GO" id="GO:0006368">
    <property type="term" value="P:transcription elongation by RNA polymerase II"/>
    <property type="evidence" value="ECO:0007669"/>
    <property type="project" value="TreeGrafter"/>
</dbReference>
<feature type="domain" description="KOW" evidence="2">
    <location>
        <begin position="444"/>
        <end position="472"/>
    </location>
</feature>
<feature type="compositionally biased region" description="Acidic residues" evidence="1">
    <location>
        <begin position="25"/>
        <end position="48"/>
    </location>
</feature>
<keyword evidence="4" id="KW-1185">Reference proteome</keyword>
<evidence type="ECO:0000256" key="1">
    <source>
        <dbReference type="SAM" id="MobiDB-lite"/>
    </source>
</evidence>
<dbReference type="PANTHER" id="PTHR11125:SF7">
    <property type="entry name" value="TRANSCRIPTION ELONGATION FACTOR SPT5"/>
    <property type="match status" value="1"/>
</dbReference>
<feature type="region of interest" description="Disordered" evidence="1">
    <location>
        <begin position="240"/>
        <end position="270"/>
    </location>
</feature>
<accession>A0A4Q2DH06</accession>
<dbReference type="InterPro" id="IPR039659">
    <property type="entry name" value="SPT5"/>
</dbReference>
<dbReference type="GO" id="GO:0032784">
    <property type="term" value="P:regulation of DNA-templated transcription elongation"/>
    <property type="evidence" value="ECO:0007669"/>
    <property type="project" value="InterPro"/>
</dbReference>
<dbReference type="AlphaFoldDB" id="A0A4Q2DH06"/>
<dbReference type="InterPro" id="IPR005824">
    <property type="entry name" value="KOW"/>
</dbReference>
<evidence type="ECO:0000313" key="3">
    <source>
        <dbReference type="EMBL" id="RXW18044.1"/>
    </source>
</evidence>
<organism evidence="3 4">
    <name type="scientific">Candolleomyces aberdarensis</name>
    <dbReference type="NCBI Taxonomy" id="2316362"/>
    <lineage>
        <taxon>Eukaryota</taxon>
        <taxon>Fungi</taxon>
        <taxon>Dikarya</taxon>
        <taxon>Basidiomycota</taxon>
        <taxon>Agaricomycotina</taxon>
        <taxon>Agaricomycetes</taxon>
        <taxon>Agaricomycetidae</taxon>
        <taxon>Agaricales</taxon>
        <taxon>Agaricineae</taxon>
        <taxon>Psathyrellaceae</taxon>
        <taxon>Candolleomyces</taxon>
    </lineage>
</organism>
<dbReference type="GO" id="GO:0003729">
    <property type="term" value="F:mRNA binding"/>
    <property type="evidence" value="ECO:0007669"/>
    <property type="project" value="TreeGrafter"/>
</dbReference>
<feature type="region of interest" description="Disordered" evidence="1">
    <location>
        <begin position="25"/>
        <end position="66"/>
    </location>
</feature>
<feature type="compositionally biased region" description="Polar residues" evidence="1">
    <location>
        <begin position="554"/>
        <end position="563"/>
    </location>
</feature>
<dbReference type="SMART" id="SM00739">
    <property type="entry name" value="KOW"/>
    <property type="match status" value="3"/>
</dbReference>
<dbReference type="Proteomes" id="UP000290288">
    <property type="component" value="Unassembled WGS sequence"/>
</dbReference>
<dbReference type="STRING" id="2316362.A0A4Q2DH06"/>
<dbReference type="Gene3D" id="2.30.30.30">
    <property type="match status" value="2"/>
</dbReference>
<reference evidence="3 4" key="1">
    <citation type="submission" date="2019-01" db="EMBL/GenBank/DDBJ databases">
        <title>Draft genome sequence of Psathyrella aberdarensis IHI B618.</title>
        <authorList>
            <person name="Buettner E."/>
            <person name="Kellner H."/>
        </authorList>
    </citation>
    <scope>NUCLEOTIDE SEQUENCE [LARGE SCALE GENOMIC DNA]</scope>
    <source>
        <strain evidence="3 4">IHI B618</strain>
    </source>
</reference>
<feature type="domain" description="KOW" evidence="2">
    <location>
        <begin position="197"/>
        <end position="224"/>
    </location>
</feature>
<dbReference type="OrthoDB" id="3048815at2759"/>
<evidence type="ECO:0000259" key="2">
    <source>
        <dbReference type="SMART" id="SM00739"/>
    </source>
</evidence>
<sequence length="711" mass="80043">MSTSKERPSGKRRRLEVNQFLDIEAEVSSEDEVEDKEDNDSFVEDDDDRGGGQVQIRESPVQRQLREEEEVEDGVFWASFLSRAKERELSWRNELQDTSAGEAEQSWSITVLPGTEEKIARCIRRRLEDPRCPPLGIASSYGDPLIPACVFFKATSILSEAQKTFLHSIAKFKNDSISQVDEVELHNLAGHVANTRLARKFAWVRVRRGSYKGDIGLIYSIKKARMTVRYDVVVVPRTPTGSTEKTVQAPDSAKRKKLTARPPRSPCSQEQIQSHIRKNVEYLNGLLCFKNRQESWFSWDRVIPSQQDLQHFSRLPNLPQDVLRKAHTSISTQNLKVSDNIKVTSGDCKGLSGVVTGIDKDTVEIFLTESGLIRLFSLSEIRKHFRVGDCVEVVEDAQKPIIPAYLAFHSANFIMQDMTTEPLSVEDARGELMMKAAMRFDPYKHLVNKHIIVTAKGYYKGYIGIVKKICHDGMAWVELTAVAGRQRIALATLREINESYSTELKLGSVAAKASLSESQPGPSTKAPVPPPPPVTTPTPGFETPQWRSEDQEGDASSLSPTWNPSIPDPFGVPHWLGNLAQLWIDRERYPSPKRIKLHVLGLNAFPELKQYEDKECYFKSGHLNSRDHTIAVQMTAGDRKILRLPIDRLTPVHPSNKGLYVLAFEGEHEGDTFKVISMENDVASLSQSWLKKALPPAKRISIKKLSLVVLQ</sequence>
<dbReference type="InterPro" id="IPR014722">
    <property type="entry name" value="Rib_uL2_dom2"/>
</dbReference>
<proteinExistence type="predicted"/>
<comment type="caution">
    <text evidence="3">The sequence shown here is derived from an EMBL/GenBank/DDBJ whole genome shotgun (WGS) entry which is preliminary data.</text>
</comment>
<feature type="compositionally biased region" description="Pro residues" evidence="1">
    <location>
        <begin position="527"/>
        <end position="536"/>
    </location>
</feature>
<dbReference type="GO" id="GO:0032044">
    <property type="term" value="C:DSIF complex"/>
    <property type="evidence" value="ECO:0007669"/>
    <property type="project" value="TreeGrafter"/>
</dbReference>
<feature type="domain" description="KOW" evidence="2">
    <location>
        <begin position="334"/>
        <end position="361"/>
    </location>
</feature>
<protein>
    <recommendedName>
        <fullName evidence="2">KOW domain-containing protein</fullName>
    </recommendedName>
</protein>
<dbReference type="PANTHER" id="PTHR11125">
    <property type="entry name" value="SUPPRESSOR OF TY 5"/>
    <property type="match status" value="1"/>
</dbReference>
<evidence type="ECO:0000313" key="4">
    <source>
        <dbReference type="Proteomes" id="UP000290288"/>
    </source>
</evidence>